<organism evidence="12 13">
    <name type="scientific">Amphimedon queenslandica</name>
    <name type="common">Sponge</name>
    <dbReference type="NCBI Taxonomy" id="400682"/>
    <lineage>
        <taxon>Eukaryota</taxon>
        <taxon>Metazoa</taxon>
        <taxon>Porifera</taxon>
        <taxon>Demospongiae</taxon>
        <taxon>Heteroscleromorpha</taxon>
        <taxon>Haplosclerida</taxon>
        <taxon>Niphatidae</taxon>
        <taxon>Amphimedon</taxon>
    </lineage>
</organism>
<keyword evidence="4 7" id="KW-0472">Membrane</keyword>
<feature type="disulfide bond" evidence="6">
    <location>
        <begin position="1142"/>
        <end position="1152"/>
    </location>
</feature>
<comment type="caution">
    <text evidence="6">Lacks conserved residue(s) required for the propagation of feature annotation.</text>
</comment>
<feature type="domain" description="VWFD" evidence="11">
    <location>
        <begin position="830"/>
        <end position="1029"/>
    </location>
</feature>
<feature type="chain" id="PRO_5043014189" description="EGF-like domain-containing protein" evidence="8">
    <location>
        <begin position="20"/>
        <end position="1253"/>
    </location>
</feature>
<dbReference type="InterPro" id="IPR001846">
    <property type="entry name" value="VWF_type-D"/>
</dbReference>
<dbReference type="InterPro" id="IPR014756">
    <property type="entry name" value="Ig_E-set"/>
</dbReference>
<evidence type="ECO:0000259" key="10">
    <source>
        <dbReference type="PROSITE" id="PS50856"/>
    </source>
</evidence>
<dbReference type="GeneID" id="105312263"/>
<dbReference type="PROSITE" id="PS50026">
    <property type="entry name" value="EGF_3"/>
    <property type="match status" value="1"/>
</dbReference>
<keyword evidence="6" id="KW-0245">EGF-like domain</keyword>
<reference evidence="12" key="2">
    <citation type="submission" date="2024-06" db="UniProtKB">
        <authorList>
            <consortium name="EnsemblMetazoa"/>
        </authorList>
    </citation>
    <scope>IDENTIFICATION</scope>
</reference>
<dbReference type="PROSITE" id="PS50856">
    <property type="entry name" value="AMOP"/>
    <property type="match status" value="1"/>
</dbReference>
<evidence type="ECO:0000313" key="13">
    <source>
        <dbReference type="Proteomes" id="UP000007879"/>
    </source>
</evidence>
<dbReference type="InterPro" id="IPR035234">
    <property type="entry name" value="IgGFc-bd_N"/>
</dbReference>
<evidence type="ECO:0000256" key="6">
    <source>
        <dbReference type="PROSITE-ProRule" id="PRU00076"/>
    </source>
</evidence>
<evidence type="ECO:0000256" key="2">
    <source>
        <dbReference type="ARBA" id="ARBA00022692"/>
    </source>
</evidence>
<dbReference type="Pfam" id="PF00094">
    <property type="entry name" value="VWD"/>
    <property type="match status" value="1"/>
</dbReference>
<evidence type="ECO:0000256" key="7">
    <source>
        <dbReference type="SAM" id="Phobius"/>
    </source>
</evidence>
<dbReference type="InterPro" id="IPR005533">
    <property type="entry name" value="AMOP_dom"/>
</dbReference>
<dbReference type="SUPFAM" id="SSF81296">
    <property type="entry name" value="E set domains"/>
    <property type="match status" value="1"/>
</dbReference>
<comment type="subcellular location">
    <subcellularLocation>
        <location evidence="1">Membrane</location>
    </subcellularLocation>
</comment>
<evidence type="ECO:0000256" key="1">
    <source>
        <dbReference type="ARBA" id="ARBA00004370"/>
    </source>
</evidence>
<feature type="domain" description="EGF-like" evidence="9">
    <location>
        <begin position="1138"/>
        <end position="1173"/>
    </location>
</feature>
<evidence type="ECO:0000256" key="8">
    <source>
        <dbReference type="SAM" id="SignalP"/>
    </source>
</evidence>
<keyword evidence="2 7" id="KW-0812">Transmembrane</keyword>
<sequence>MKKLLLALTVIGYLQCSFAHYGTEFFIGAMRNFREQTEDFLLYIATPSLSSVSYTVANNTGIITSGVVSKESPAIVELPIALVTNDDEYASRFNGVYLNATNGGELSVIVVNHRPYTLGDYLAYPYHDFQVSQYQYYAVSTEFEGDNILLSEILLVGNENNTTVTIIPTQTIMVPMDFQNATSESITIAAGSVYTFTIHRLQTFLFGIPELDMSGTSIVSDKPLTVLSGHECVYIPSTECCCDHIIEQIPPTITWGKNFLLTPFAERINGPFYKIIAAESQTTFTYTCAFNDSIFSNTSYLTLAGDFITLSSNASSYCFIHSDKPILVTKLGPGRDPVSSIGDPVVSLITPIEQYQNNTAILIPSFSLISNSYINIATRTIGPVYIDGQEAEDVTWENIYNSNSAIVGYGTQIFFNSSLNSTTYVISMQSTFGTMVYGFGHSHGYTFSATTYFNTLVQNPLQLEPWYGNMLGGVPIMVSGPTFGKPTDDIKLSLDNVEVVCSHLNAKKALCVTPFLNKTGKVNAELTVQSIKHKRTAIYYSIPSEDDVKVDVPNTATVFKVGNTLNILWEPTSLSGDANSKVDISMHEVSNTSNGTFVHNQLIVLATNIANSGHATVNISTTQLLSALSSVSAVNIFVKLRKDVQQPAVIDTVLNKIGLWSRKLHVSFNETLSAILYQKCLNWASNEPATIGPVLLASVTATAPCPPTVEQATPELSPGLIEDTNKKSIDTFHSGASRCFRQRTATNIGAGNQCCYRASGTLIVGSPNGGSVDKVAPTGSGLDYISNVYGHFTEDVLPYIYCCTGMKRNCTKYYERRTSDDGTSYVDPTPPGGGVGDPHIITLDLYKYTFNGKGEFILIETEDQSFALQGRMEESVETNGTTVRGTVFTAIVAKQEESDIVQFEIQDGVLVALVNGKLSDFSELKTQEFRNVVIYNSDSSNSTFSAYFINNRVYIKVQEMNGFIAALTVTVPSQYRGLTRGLMGNYNGNDTDDLIPRGLNQSLPLNSSLQTIHEDFGMTWIIKNARDSLFSYSFSKTLETYYDPSYTPTYEAVFTDPSLEQEAIRICGNDEFCKFDIAATGRVEIGEATFNGGQAIEQLVNLSKPIICVPPCAHGACVDTNVCACGEGYEGTTCNITVTRPCTENPCNDGSCQYHAGTYICTCLSGLTGEFCEETINTSPPGPETSGDVGLVVALAIGIGLPLIILILSVVIVVLVLVKCGILPSLAKREKSENTYDEPNNFNDDIYEDINDI</sequence>
<dbReference type="KEGG" id="aqu:105312263"/>
<dbReference type="InterPro" id="IPR051495">
    <property type="entry name" value="Epithelial_Barrier/Signaling"/>
</dbReference>
<dbReference type="EnsemblMetazoa" id="XM_011404770.2">
    <property type="protein sequence ID" value="XP_011403072.1"/>
    <property type="gene ID" value="LOC105312263"/>
</dbReference>
<dbReference type="Proteomes" id="UP000007879">
    <property type="component" value="Unassembled WGS sequence"/>
</dbReference>
<dbReference type="RefSeq" id="XP_011403072.1">
    <property type="nucleotide sequence ID" value="XM_011404770.2"/>
</dbReference>
<reference evidence="13" key="1">
    <citation type="journal article" date="2010" name="Nature">
        <title>The Amphimedon queenslandica genome and the evolution of animal complexity.</title>
        <authorList>
            <person name="Srivastava M."/>
            <person name="Simakov O."/>
            <person name="Chapman J."/>
            <person name="Fahey B."/>
            <person name="Gauthier M.E."/>
            <person name="Mitros T."/>
            <person name="Richards G.S."/>
            <person name="Conaco C."/>
            <person name="Dacre M."/>
            <person name="Hellsten U."/>
            <person name="Larroux C."/>
            <person name="Putnam N.H."/>
            <person name="Stanke M."/>
            <person name="Adamska M."/>
            <person name="Darling A."/>
            <person name="Degnan S.M."/>
            <person name="Oakley T.H."/>
            <person name="Plachetzki D.C."/>
            <person name="Zhai Y."/>
            <person name="Adamski M."/>
            <person name="Calcino A."/>
            <person name="Cummins S.F."/>
            <person name="Goodstein D.M."/>
            <person name="Harris C."/>
            <person name="Jackson D.J."/>
            <person name="Leys S.P."/>
            <person name="Shu S."/>
            <person name="Woodcroft B.J."/>
            <person name="Vervoort M."/>
            <person name="Kosik K.S."/>
            <person name="Manning G."/>
            <person name="Degnan B.M."/>
            <person name="Rokhsar D.S."/>
        </authorList>
    </citation>
    <scope>NUCLEOTIDE SEQUENCE [LARGE SCALE GENOMIC DNA]</scope>
</reference>
<dbReference type="PROSITE" id="PS00022">
    <property type="entry name" value="EGF_1"/>
    <property type="match status" value="2"/>
</dbReference>
<proteinExistence type="predicted"/>
<dbReference type="SMART" id="SM00723">
    <property type="entry name" value="AMOP"/>
    <property type="match status" value="1"/>
</dbReference>
<dbReference type="Pfam" id="PF17517">
    <property type="entry name" value="IgGFc_binding"/>
    <property type="match status" value="1"/>
</dbReference>
<dbReference type="InterPro" id="IPR000742">
    <property type="entry name" value="EGF"/>
</dbReference>
<evidence type="ECO:0000259" key="11">
    <source>
        <dbReference type="PROSITE" id="PS51233"/>
    </source>
</evidence>
<dbReference type="SMART" id="SM00216">
    <property type="entry name" value="VWD"/>
    <property type="match status" value="1"/>
</dbReference>
<dbReference type="PROSITE" id="PS01186">
    <property type="entry name" value="EGF_2"/>
    <property type="match status" value="1"/>
</dbReference>
<feature type="signal peptide" evidence="8">
    <location>
        <begin position="1"/>
        <end position="19"/>
    </location>
</feature>
<evidence type="ECO:0000313" key="12">
    <source>
        <dbReference type="EnsemblMetazoa" id="XP_011403072.1"/>
    </source>
</evidence>
<evidence type="ECO:0000256" key="5">
    <source>
        <dbReference type="ARBA" id="ARBA00023157"/>
    </source>
</evidence>
<dbReference type="Pfam" id="PF03782">
    <property type="entry name" value="AMOP"/>
    <property type="match status" value="1"/>
</dbReference>
<dbReference type="GO" id="GO:0016020">
    <property type="term" value="C:membrane"/>
    <property type="evidence" value="ECO:0007669"/>
    <property type="project" value="UniProtKB-SubCell"/>
</dbReference>
<accession>A0AAN0IKG5</accession>
<dbReference type="Gene3D" id="2.10.25.10">
    <property type="entry name" value="Laminin"/>
    <property type="match status" value="2"/>
</dbReference>
<dbReference type="SMART" id="SM00181">
    <property type="entry name" value="EGF"/>
    <property type="match status" value="2"/>
</dbReference>
<dbReference type="CDD" id="cd00054">
    <property type="entry name" value="EGF_CA"/>
    <property type="match status" value="1"/>
</dbReference>
<keyword evidence="13" id="KW-1185">Reference proteome</keyword>
<dbReference type="InterPro" id="IPR056619">
    <property type="entry name" value="C8-3_MUC4"/>
</dbReference>
<keyword evidence="3 7" id="KW-1133">Transmembrane helix</keyword>
<dbReference type="SUPFAM" id="SSF57196">
    <property type="entry name" value="EGF/Laminin"/>
    <property type="match status" value="1"/>
</dbReference>
<feature type="transmembrane region" description="Helical" evidence="7">
    <location>
        <begin position="1189"/>
        <end position="1218"/>
    </location>
</feature>
<dbReference type="PROSITE" id="PS51233">
    <property type="entry name" value="VWFD"/>
    <property type="match status" value="1"/>
</dbReference>
<protein>
    <recommendedName>
        <fullName evidence="14">EGF-like domain-containing protein</fullName>
    </recommendedName>
</protein>
<feature type="domain" description="AMOP" evidence="10">
    <location>
        <begin position="672"/>
        <end position="817"/>
    </location>
</feature>
<evidence type="ECO:0000256" key="4">
    <source>
        <dbReference type="ARBA" id="ARBA00023136"/>
    </source>
</evidence>
<dbReference type="PANTHER" id="PTHR13802">
    <property type="entry name" value="MUCIN 4-RELATED"/>
    <property type="match status" value="1"/>
</dbReference>
<keyword evidence="8" id="KW-0732">Signal</keyword>
<evidence type="ECO:0000259" key="9">
    <source>
        <dbReference type="PROSITE" id="PS50026"/>
    </source>
</evidence>
<feature type="disulfide bond" evidence="6">
    <location>
        <begin position="1163"/>
        <end position="1172"/>
    </location>
</feature>
<evidence type="ECO:0008006" key="14">
    <source>
        <dbReference type="Google" id="ProtNLM"/>
    </source>
</evidence>
<keyword evidence="5 6" id="KW-1015">Disulfide bond</keyword>
<dbReference type="AlphaFoldDB" id="A0AAN0IKG5"/>
<dbReference type="Pfam" id="PF23263">
    <property type="entry name" value="C8-3_MUC4"/>
    <property type="match status" value="1"/>
</dbReference>
<evidence type="ECO:0000256" key="3">
    <source>
        <dbReference type="ARBA" id="ARBA00022989"/>
    </source>
</evidence>
<dbReference type="PANTHER" id="PTHR13802:SF59">
    <property type="entry name" value="SUSHI DOMAIN-CONTAINING PROTEIN 2"/>
    <property type="match status" value="1"/>
</dbReference>
<name>A0AAN0IKG5_AMPQE</name>